<evidence type="ECO:0000256" key="8">
    <source>
        <dbReference type="ARBA" id="ARBA00042952"/>
    </source>
</evidence>
<keyword evidence="4" id="KW-0804">Transcription</keyword>
<keyword evidence="3" id="KW-0805">Transcription regulation</keyword>
<proteinExistence type="predicted"/>
<dbReference type="InterPro" id="IPR011598">
    <property type="entry name" value="bHLH_dom"/>
</dbReference>
<evidence type="ECO:0000256" key="4">
    <source>
        <dbReference type="ARBA" id="ARBA00023163"/>
    </source>
</evidence>
<dbReference type="GeneTree" id="ENSGT00940000162435"/>
<evidence type="ECO:0000313" key="11">
    <source>
        <dbReference type="Ensembl" id="ENSUPAP00010007595.1"/>
    </source>
</evidence>
<name>A0A8D2H3W4_UROPR</name>
<dbReference type="SUPFAM" id="SSF47459">
    <property type="entry name" value="HLH, helix-loop-helix DNA-binding domain"/>
    <property type="match status" value="1"/>
</dbReference>
<accession>A0A8D2H3W4</accession>
<protein>
    <recommendedName>
        <fullName evidence="7">DNA-binding protein inhibitor ID-4</fullName>
    </recommendedName>
    <alternativeName>
        <fullName evidence="9">Inhibitor of DNA binding 4</fullName>
    </alternativeName>
    <alternativeName>
        <fullName evidence="8">Inhibitor of differentiation 4</fullName>
    </alternativeName>
</protein>
<dbReference type="InterPro" id="IPR036638">
    <property type="entry name" value="HLH_DNA-bd_sf"/>
</dbReference>
<evidence type="ECO:0000256" key="3">
    <source>
        <dbReference type="ARBA" id="ARBA00023015"/>
    </source>
</evidence>
<dbReference type="Gene3D" id="4.10.280.10">
    <property type="entry name" value="Helix-loop-helix DNA-binding domain"/>
    <property type="match status" value="1"/>
</dbReference>
<dbReference type="PANTHER" id="PTHR11723">
    <property type="entry name" value="DNA-BINDING PROTEIN INHIBITOR"/>
    <property type="match status" value="1"/>
</dbReference>
<feature type="domain" description="BHLH" evidence="10">
    <location>
        <begin position="32"/>
        <end position="84"/>
    </location>
</feature>
<evidence type="ECO:0000256" key="7">
    <source>
        <dbReference type="ARBA" id="ARBA00040558"/>
    </source>
</evidence>
<dbReference type="GO" id="GO:0000122">
    <property type="term" value="P:negative regulation of transcription by RNA polymerase II"/>
    <property type="evidence" value="ECO:0007669"/>
    <property type="project" value="InterPro"/>
</dbReference>
<dbReference type="Pfam" id="PF00010">
    <property type="entry name" value="HLH"/>
    <property type="match status" value="1"/>
</dbReference>
<dbReference type="AlphaFoldDB" id="A0A8D2H3W4"/>
<reference evidence="11" key="1">
    <citation type="submission" date="2025-08" db="UniProtKB">
        <authorList>
            <consortium name="Ensembl"/>
        </authorList>
    </citation>
    <scope>IDENTIFICATION</scope>
</reference>
<organism evidence="11 12">
    <name type="scientific">Urocitellus parryii</name>
    <name type="common">Arctic ground squirrel</name>
    <name type="synonym">Spermophilus parryii</name>
    <dbReference type="NCBI Taxonomy" id="9999"/>
    <lineage>
        <taxon>Eukaryota</taxon>
        <taxon>Metazoa</taxon>
        <taxon>Chordata</taxon>
        <taxon>Craniata</taxon>
        <taxon>Vertebrata</taxon>
        <taxon>Euteleostomi</taxon>
        <taxon>Mammalia</taxon>
        <taxon>Eutheria</taxon>
        <taxon>Euarchontoglires</taxon>
        <taxon>Glires</taxon>
        <taxon>Rodentia</taxon>
        <taxon>Sciuromorpha</taxon>
        <taxon>Sciuridae</taxon>
        <taxon>Xerinae</taxon>
        <taxon>Marmotini</taxon>
        <taxon>Urocitellus</taxon>
    </lineage>
</organism>
<dbReference type="PROSITE" id="PS50888">
    <property type="entry name" value="BHLH"/>
    <property type="match status" value="1"/>
</dbReference>
<evidence type="ECO:0000259" key="10">
    <source>
        <dbReference type="PROSITE" id="PS50888"/>
    </source>
</evidence>
<evidence type="ECO:0000313" key="12">
    <source>
        <dbReference type="Proteomes" id="UP000694417"/>
    </source>
</evidence>
<dbReference type="InterPro" id="IPR026052">
    <property type="entry name" value="DNA-bd_prot-inh"/>
</dbReference>
<dbReference type="GO" id="GO:0030154">
    <property type="term" value="P:cell differentiation"/>
    <property type="evidence" value="ECO:0007669"/>
    <property type="project" value="TreeGrafter"/>
</dbReference>
<sequence>CAATGPRRWPRPRGTRLNKYSCTAGRGRGSGGAEAVADEPSLCLQCDMKDCYSHLRRLVSTIPPNKKVSKVEILQHFINYILDLQLTLETHLALLRQPPPPVPDLVRQCRLGPRSLRSIPAR</sequence>
<comment type="subunit">
    <text evidence="6">Heterodimer with other HLH proteins.</text>
</comment>
<evidence type="ECO:0000256" key="2">
    <source>
        <dbReference type="ARBA" id="ARBA00022491"/>
    </source>
</evidence>
<dbReference type="PANTHER" id="PTHR11723:SF6">
    <property type="entry name" value="DNA-BINDING PROTEIN INHIBITOR ID-4"/>
    <property type="match status" value="1"/>
</dbReference>
<dbReference type="GO" id="GO:0032922">
    <property type="term" value="P:circadian regulation of gene expression"/>
    <property type="evidence" value="ECO:0007669"/>
    <property type="project" value="TreeGrafter"/>
</dbReference>
<comment type="subcellular location">
    <subcellularLocation>
        <location evidence="1">Nucleus</location>
    </subcellularLocation>
</comment>
<reference evidence="11" key="2">
    <citation type="submission" date="2025-09" db="UniProtKB">
        <authorList>
            <consortium name="Ensembl"/>
        </authorList>
    </citation>
    <scope>IDENTIFICATION</scope>
</reference>
<evidence type="ECO:0000256" key="1">
    <source>
        <dbReference type="ARBA" id="ARBA00004123"/>
    </source>
</evidence>
<evidence type="ECO:0000256" key="5">
    <source>
        <dbReference type="ARBA" id="ARBA00023242"/>
    </source>
</evidence>
<dbReference type="SMART" id="SM00353">
    <property type="entry name" value="HLH"/>
    <property type="match status" value="1"/>
</dbReference>
<keyword evidence="2" id="KW-0678">Repressor</keyword>
<dbReference type="GO" id="GO:0005737">
    <property type="term" value="C:cytoplasm"/>
    <property type="evidence" value="ECO:0007669"/>
    <property type="project" value="InterPro"/>
</dbReference>
<dbReference type="GO" id="GO:0005634">
    <property type="term" value="C:nucleus"/>
    <property type="evidence" value="ECO:0007669"/>
    <property type="project" value="UniProtKB-SubCell"/>
</dbReference>
<dbReference type="GO" id="GO:0046983">
    <property type="term" value="F:protein dimerization activity"/>
    <property type="evidence" value="ECO:0007669"/>
    <property type="project" value="InterPro"/>
</dbReference>
<dbReference type="Proteomes" id="UP000694417">
    <property type="component" value="Unplaced"/>
</dbReference>
<evidence type="ECO:0000256" key="6">
    <source>
        <dbReference type="ARBA" id="ARBA00038627"/>
    </source>
</evidence>
<dbReference type="Ensembl" id="ENSUPAT00010008680.1">
    <property type="protein sequence ID" value="ENSUPAP00010007595.1"/>
    <property type="gene ID" value="ENSUPAG00010006115.1"/>
</dbReference>
<evidence type="ECO:0000256" key="9">
    <source>
        <dbReference type="ARBA" id="ARBA00043118"/>
    </source>
</evidence>
<keyword evidence="5" id="KW-0539">Nucleus</keyword>
<keyword evidence="12" id="KW-1185">Reference proteome</keyword>